<keyword evidence="3" id="KW-0133">Cell shape</keyword>
<dbReference type="InterPro" id="IPR001182">
    <property type="entry name" value="FtsW/RodA"/>
</dbReference>
<comment type="caution">
    <text evidence="7">The sequence shown here is derived from an EMBL/GenBank/DDBJ whole genome shotgun (WGS) entry which is preliminary data.</text>
</comment>
<feature type="transmembrane region" description="Helical" evidence="6">
    <location>
        <begin position="318"/>
        <end position="337"/>
    </location>
</feature>
<proteinExistence type="predicted"/>
<evidence type="ECO:0000256" key="3">
    <source>
        <dbReference type="ARBA" id="ARBA00022960"/>
    </source>
</evidence>
<accession>A0A9D1ECT1</accession>
<evidence type="ECO:0000256" key="2">
    <source>
        <dbReference type="ARBA" id="ARBA00022692"/>
    </source>
</evidence>
<reference evidence="7" key="1">
    <citation type="submission" date="2020-10" db="EMBL/GenBank/DDBJ databases">
        <authorList>
            <person name="Gilroy R."/>
        </authorList>
    </citation>
    <scope>NUCLEOTIDE SEQUENCE</scope>
    <source>
        <strain evidence="7">ChiW13-3771</strain>
    </source>
</reference>
<keyword evidence="4 6" id="KW-1133">Transmembrane helix</keyword>
<dbReference type="AlphaFoldDB" id="A0A9D1ECT1"/>
<feature type="transmembrane region" description="Helical" evidence="6">
    <location>
        <begin position="142"/>
        <end position="164"/>
    </location>
</feature>
<reference evidence="7" key="2">
    <citation type="journal article" date="2021" name="PeerJ">
        <title>Extensive microbial diversity within the chicken gut microbiome revealed by metagenomics and culture.</title>
        <authorList>
            <person name="Gilroy R."/>
            <person name="Ravi A."/>
            <person name="Getino M."/>
            <person name="Pursley I."/>
            <person name="Horton D.L."/>
            <person name="Alikhan N.F."/>
            <person name="Baker D."/>
            <person name="Gharbi K."/>
            <person name="Hall N."/>
            <person name="Watson M."/>
            <person name="Adriaenssens E.M."/>
            <person name="Foster-Nyarko E."/>
            <person name="Jarju S."/>
            <person name="Secka A."/>
            <person name="Antonio M."/>
            <person name="Oren A."/>
            <person name="Chaudhuri R.R."/>
            <person name="La Ragione R."/>
            <person name="Hildebrand F."/>
            <person name="Pallen M.J."/>
        </authorList>
    </citation>
    <scope>NUCLEOTIDE SEQUENCE</scope>
    <source>
        <strain evidence="7">ChiW13-3771</strain>
    </source>
</reference>
<keyword evidence="5 6" id="KW-0472">Membrane</keyword>
<feature type="transmembrane region" description="Helical" evidence="6">
    <location>
        <begin position="228"/>
        <end position="249"/>
    </location>
</feature>
<feature type="transmembrane region" description="Helical" evidence="6">
    <location>
        <begin position="176"/>
        <end position="197"/>
    </location>
</feature>
<dbReference type="EMBL" id="DVHN01000014">
    <property type="protein sequence ID" value="HIR87593.1"/>
    <property type="molecule type" value="Genomic_DNA"/>
</dbReference>
<feature type="transmembrane region" description="Helical" evidence="6">
    <location>
        <begin position="82"/>
        <end position="102"/>
    </location>
</feature>
<feature type="transmembrane region" description="Helical" evidence="6">
    <location>
        <begin position="109"/>
        <end position="130"/>
    </location>
</feature>
<evidence type="ECO:0000256" key="1">
    <source>
        <dbReference type="ARBA" id="ARBA00004141"/>
    </source>
</evidence>
<dbReference type="GO" id="GO:0015648">
    <property type="term" value="F:lipid-linked peptidoglycan transporter activity"/>
    <property type="evidence" value="ECO:0007669"/>
    <property type="project" value="TreeGrafter"/>
</dbReference>
<dbReference type="GO" id="GO:0005886">
    <property type="term" value="C:plasma membrane"/>
    <property type="evidence" value="ECO:0007669"/>
    <property type="project" value="TreeGrafter"/>
</dbReference>
<gene>
    <name evidence="7" type="ORF">IAC96_01455</name>
</gene>
<protein>
    <submittedName>
        <fullName evidence="7">FtsW/RodA/SpoVE family cell cycle protein</fullName>
    </submittedName>
</protein>
<feature type="transmembrane region" description="Helical" evidence="6">
    <location>
        <begin position="349"/>
        <end position="366"/>
    </location>
</feature>
<feature type="transmembrane region" description="Helical" evidence="6">
    <location>
        <begin position="386"/>
        <end position="403"/>
    </location>
</feature>
<dbReference type="GO" id="GO:0051301">
    <property type="term" value="P:cell division"/>
    <property type="evidence" value="ECO:0007669"/>
    <property type="project" value="InterPro"/>
</dbReference>
<dbReference type="PANTHER" id="PTHR30474">
    <property type="entry name" value="CELL CYCLE PROTEIN"/>
    <property type="match status" value="1"/>
</dbReference>
<evidence type="ECO:0000256" key="6">
    <source>
        <dbReference type="SAM" id="Phobius"/>
    </source>
</evidence>
<sequence length="416" mass="47475">MESFCILLLILHGICSAKGMILKQAIVFIIGELCCFTGTFLIKKTSLDAVLQLLMRLTFFIQAIGFWFQFQCNFQQDNNQMIEFFFDFLINLAVSVPVYFLFSIGKEKLIFWIGKLSTFLLPFLLLYTRLFSHPVSGSYIQFFHGFLTFGLVLFLWPFASMFLLGQKPGTNLYHRFYALPKNQFFYLLETILLILLACINNDFGTAMLIGATAAILLFIYGRDWICKISFLLFGILGIIGACFISQKLFFRFFVCIHLKECVGTENNYLAQQSEALLYLMQNINVSGPFGAGFGKLPRSIFPNLDTDYVVSAMLYEQGIWMILCIACLILLFIITMLKIEPKQKLQNRLAFMIAFVFAVNMVWIYLGNLSILPICGLSFPFISHGSSTNLAFSLLLTVFLSITNDVHTMNKHKIID</sequence>
<comment type="subcellular location">
    <subcellularLocation>
        <location evidence="1">Membrane</location>
        <topology evidence="1">Multi-pass membrane protein</topology>
    </subcellularLocation>
</comment>
<dbReference type="Proteomes" id="UP000824201">
    <property type="component" value="Unassembled WGS sequence"/>
</dbReference>
<feature type="transmembrane region" description="Helical" evidence="6">
    <location>
        <begin position="203"/>
        <end position="221"/>
    </location>
</feature>
<dbReference type="Pfam" id="PF01098">
    <property type="entry name" value="FTSW_RODA_SPOVE"/>
    <property type="match status" value="1"/>
</dbReference>
<keyword evidence="2 6" id="KW-0812">Transmembrane</keyword>
<evidence type="ECO:0000313" key="7">
    <source>
        <dbReference type="EMBL" id="HIR87593.1"/>
    </source>
</evidence>
<dbReference type="GO" id="GO:0032153">
    <property type="term" value="C:cell division site"/>
    <property type="evidence" value="ECO:0007669"/>
    <property type="project" value="TreeGrafter"/>
</dbReference>
<organism evidence="7 8">
    <name type="scientific">Candidatus Fimimorpha faecalis</name>
    <dbReference type="NCBI Taxonomy" id="2840824"/>
    <lineage>
        <taxon>Bacteria</taxon>
        <taxon>Bacillati</taxon>
        <taxon>Bacillota</taxon>
        <taxon>Clostridia</taxon>
        <taxon>Eubacteriales</taxon>
        <taxon>Candidatus Fimimorpha</taxon>
    </lineage>
</organism>
<name>A0A9D1ECT1_9FIRM</name>
<dbReference type="GO" id="GO:0008360">
    <property type="term" value="P:regulation of cell shape"/>
    <property type="evidence" value="ECO:0007669"/>
    <property type="project" value="UniProtKB-KW"/>
</dbReference>
<evidence type="ECO:0000313" key="8">
    <source>
        <dbReference type="Proteomes" id="UP000824201"/>
    </source>
</evidence>
<feature type="transmembrane region" description="Helical" evidence="6">
    <location>
        <begin position="26"/>
        <end position="42"/>
    </location>
</feature>
<evidence type="ECO:0000256" key="5">
    <source>
        <dbReference type="ARBA" id="ARBA00023136"/>
    </source>
</evidence>
<evidence type="ECO:0000256" key="4">
    <source>
        <dbReference type="ARBA" id="ARBA00022989"/>
    </source>
</evidence>
<feature type="transmembrane region" description="Helical" evidence="6">
    <location>
        <begin position="49"/>
        <end position="70"/>
    </location>
</feature>